<dbReference type="CDD" id="cd16667">
    <property type="entry name" value="RING-H2_RNF126-like"/>
    <property type="match status" value="1"/>
</dbReference>
<proteinExistence type="predicted"/>
<dbReference type="InterPro" id="IPR013083">
    <property type="entry name" value="Znf_RING/FYVE/PHD"/>
</dbReference>
<keyword evidence="1" id="KW-0479">Metal-binding</keyword>
<evidence type="ECO:0000256" key="5">
    <source>
        <dbReference type="SAM" id="MobiDB-lite"/>
    </source>
</evidence>
<dbReference type="PANTHER" id="PTHR15710:SF243">
    <property type="entry name" value="E3 UBIQUITIN-PROTEIN LIGASE PRAJA-2 ISOFORM X1"/>
    <property type="match status" value="1"/>
</dbReference>
<dbReference type="STRING" id="294750.A0A095DFK2"/>
<feature type="compositionally biased region" description="Basic and acidic residues" evidence="5">
    <location>
        <begin position="502"/>
        <end position="537"/>
    </location>
</feature>
<dbReference type="Gene3D" id="3.30.40.10">
    <property type="entry name" value="Zinc/RING finger domain, C3HC4 (zinc finger)"/>
    <property type="match status" value="1"/>
</dbReference>
<dbReference type="PROSITE" id="PS50089">
    <property type="entry name" value="ZF_RING_2"/>
    <property type="match status" value="1"/>
</dbReference>
<dbReference type="GeneID" id="88181513"/>
<feature type="compositionally biased region" description="Polar residues" evidence="5">
    <location>
        <begin position="129"/>
        <end position="138"/>
    </location>
</feature>
<dbReference type="GO" id="GO:0008270">
    <property type="term" value="F:zinc ion binding"/>
    <property type="evidence" value="ECO:0007669"/>
    <property type="project" value="UniProtKB-KW"/>
</dbReference>
<evidence type="ECO:0000259" key="6">
    <source>
        <dbReference type="PROSITE" id="PS50089"/>
    </source>
</evidence>
<dbReference type="EMBL" id="CP025764">
    <property type="protein sequence ID" value="KGB79521.1"/>
    <property type="molecule type" value="Genomic_DNA"/>
</dbReference>
<dbReference type="GO" id="GO:0005737">
    <property type="term" value="C:cytoplasm"/>
    <property type="evidence" value="ECO:0007669"/>
    <property type="project" value="TreeGrafter"/>
</dbReference>
<dbReference type="KEGG" id="cdeu:CNBG_5359"/>
<evidence type="ECO:0000256" key="3">
    <source>
        <dbReference type="ARBA" id="ARBA00022833"/>
    </source>
</evidence>
<reference evidence="7 8" key="1">
    <citation type="journal article" date="2011" name="MBio">
        <title>Genome variation in Cryptococcus gattii, an emerging pathogen of immunocompetent hosts.</title>
        <authorList>
            <person name="D'Souza C.A."/>
            <person name="Kronstad J.W."/>
            <person name="Taylor G."/>
            <person name="Warren R."/>
            <person name="Yuen M."/>
            <person name="Hu G."/>
            <person name="Jung W.H."/>
            <person name="Sham A."/>
            <person name="Kidd S.E."/>
            <person name="Tangen K."/>
            <person name="Lee N."/>
            <person name="Zeilmaker T."/>
            <person name="Sawkins J."/>
            <person name="McVicker G."/>
            <person name="Shah S."/>
            <person name="Gnerre S."/>
            <person name="Griggs A."/>
            <person name="Zeng Q."/>
            <person name="Bartlett K."/>
            <person name="Li W."/>
            <person name="Wang X."/>
            <person name="Heitman J."/>
            <person name="Stajich J.E."/>
            <person name="Fraser J.A."/>
            <person name="Meyer W."/>
            <person name="Carter D."/>
            <person name="Schein J."/>
            <person name="Krzywinski M."/>
            <person name="Kwon-Chung K.J."/>
            <person name="Varma A."/>
            <person name="Wang J."/>
            <person name="Brunham R."/>
            <person name="Fyfe M."/>
            <person name="Ouellette B.F."/>
            <person name="Siddiqui A."/>
            <person name="Marra M."/>
            <person name="Jones S."/>
            <person name="Holt R."/>
            <person name="Birren B.W."/>
            <person name="Galagan J.E."/>
            <person name="Cuomo C.A."/>
        </authorList>
    </citation>
    <scope>NUCLEOTIDE SEQUENCE [LARGE SCALE GENOMIC DNA]</scope>
    <source>
        <strain evidence="7 8">R265</strain>
    </source>
</reference>
<evidence type="ECO:0000256" key="2">
    <source>
        <dbReference type="ARBA" id="ARBA00022771"/>
    </source>
</evidence>
<feature type="compositionally biased region" description="Basic and acidic residues" evidence="5">
    <location>
        <begin position="363"/>
        <end position="375"/>
    </location>
</feature>
<feature type="region of interest" description="Disordered" evidence="5">
    <location>
        <begin position="495"/>
        <end position="537"/>
    </location>
</feature>
<dbReference type="SMART" id="SM00184">
    <property type="entry name" value="RING"/>
    <property type="match status" value="1"/>
</dbReference>
<dbReference type="GO" id="GO:0016567">
    <property type="term" value="P:protein ubiquitination"/>
    <property type="evidence" value="ECO:0007669"/>
    <property type="project" value="TreeGrafter"/>
</dbReference>
<dbReference type="SUPFAM" id="SSF57850">
    <property type="entry name" value="RING/U-box"/>
    <property type="match status" value="1"/>
</dbReference>
<organism evidence="7 8">
    <name type="scientific">Cryptococcus deuterogattii (strain R265)</name>
    <name type="common">Cryptococcus gattii VGII (strain R265)</name>
    <dbReference type="NCBI Taxonomy" id="294750"/>
    <lineage>
        <taxon>Eukaryota</taxon>
        <taxon>Fungi</taxon>
        <taxon>Dikarya</taxon>
        <taxon>Basidiomycota</taxon>
        <taxon>Agaricomycotina</taxon>
        <taxon>Tremellomycetes</taxon>
        <taxon>Tremellales</taxon>
        <taxon>Cryptococcaceae</taxon>
        <taxon>Cryptococcus</taxon>
        <taxon>Cryptococcus gattii species complex</taxon>
    </lineage>
</organism>
<reference evidence="7 8" key="2">
    <citation type="journal article" date="2018" name="Proc. Natl. Acad. Sci.">
        <title>RNAi is a critical determinant of centromere evolution in closely related fungi.</title>
        <authorList>
            <person name="Yadav V."/>
            <person name="Sun S."/>
            <person name="Billmyre R.B."/>
            <person name="Thimmappa B.C."/>
            <person name="Shea T."/>
            <person name="Lintner R."/>
            <person name="Bakkeren G."/>
            <person name="Cuomo C.A."/>
            <person name="Heitman J."/>
            <person name="Sanyal K."/>
        </authorList>
    </citation>
    <scope>NUCLEOTIDE SEQUENCE [LARGE SCALE GENOMIC DNA]</scope>
    <source>
        <strain evidence="7 8">R265</strain>
    </source>
</reference>
<keyword evidence="3" id="KW-0862">Zinc</keyword>
<feature type="region of interest" description="Disordered" evidence="5">
    <location>
        <begin position="352"/>
        <end position="465"/>
    </location>
</feature>
<sequence>MPNPAPFWLCHECGAQMRPVTVDGTPRCASCDGEFIEILDPEINPDPDYELPPPPPTRPGQQIPSRSDPHLFNFPYPQPEGSSSPGNQRDTNNSGNFLSNLFSMLGTGTRPGNEEAPRRPPPAFPGEPSTSQRNGQTRNTDRPGVRTYSFNFGNARGSVTVGTLGTNFGRQGDQSSRMNNASTSPFGNTFNDPDPFRADPFDVRFRRPGGGDRNDNGDMPLPLGASEALQLIAAILDGNPHPNVGNLGDFATSDADFMRILQETFMEAAGPQGPVPANETVIEGLPRFTFDKDYSAKSQFRDCPVCKDDFEIGNEVVLIPCGHIYHPDCLIPWLRQSGTCPVCRFSLVSEDRQPNNQRTPNDGTEHTRNVEEERPATPTIPAAVSNFFRNLFGGSESQPSNPATAAEGGQGSNASQDRHSSVNVVSQPTIPTDVSSRHSPTAMPGALQGEQVQQHDEVTSEGSSNDTLIRVLPEHPLDENHEDGAIDEEARRIAEEEQQAASRDRLADRVNRDFNERWQRLRRDREEDDTVYHPDLD</sequence>
<feature type="region of interest" description="Disordered" evidence="5">
    <location>
        <begin position="40"/>
        <end position="145"/>
    </location>
</feature>
<name>A0A095DFK2_CRYD2</name>
<protein>
    <recommendedName>
        <fullName evidence="6">RING-type domain-containing protein</fullName>
    </recommendedName>
</protein>
<gene>
    <name evidence="7" type="ORF">CNBG_5359</name>
</gene>
<evidence type="ECO:0000256" key="4">
    <source>
        <dbReference type="PROSITE-ProRule" id="PRU00175"/>
    </source>
</evidence>
<dbReference type="VEuPathDB" id="FungiDB:CNBG_5359"/>
<dbReference type="PANTHER" id="PTHR15710">
    <property type="entry name" value="E3 UBIQUITIN-PROTEIN LIGASE PRAJA"/>
    <property type="match status" value="1"/>
</dbReference>
<evidence type="ECO:0000256" key="1">
    <source>
        <dbReference type="ARBA" id="ARBA00022723"/>
    </source>
</evidence>
<feature type="compositionally biased region" description="Low complexity" evidence="5">
    <location>
        <begin position="92"/>
        <end position="103"/>
    </location>
</feature>
<dbReference type="AlphaFoldDB" id="A0A095DFK2"/>
<dbReference type="FunFam" id="3.30.40.10:FF:000788">
    <property type="entry name" value="Unplaced genomic scaffold supercont1.168, whole genome shotgun sequence"/>
    <property type="match status" value="1"/>
</dbReference>
<dbReference type="OMA" id="GDRMFCH"/>
<evidence type="ECO:0000313" key="7">
    <source>
        <dbReference type="EMBL" id="KGB79521.1"/>
    </source>
</evidence>
<evidence type="ECO:0000313" key="8">
    <source>
        <dbReference type="Proteomes" id="UP000029445"/>
    </source>
</evidence>
<dbReference type="Proteomes" id="UP000029445">
    <property type="component" value="Chromosome 6"/>
</dbReference>
<dbReference type="RefSeq" id="XP_062885193.1">
    <property type="nucleotide sequence ID" value="XM_063029238.1"/>
</dbReference>
<dbReference type="GO" id="GO:0061630">
    <property type="term" value="F:ubiquitin protein ligase activity"/>
    <property type="evidence" value="ECO:0007669"/>
    <property type="project" value="TreeGrafter"/>
</dbReference>
<feature type="domain" description="RING-type" evidence="6">
    <location>
        <begin position="303"/>
        <end position="344"/>
    </location>
</feature>
<keyword evidence="8" id="KW-1185">Reference proteome</keyword>
<feature type="compositionally biased region" description="Acidic residues" evidence="5">
    <location>
        <begin position="40"/>
        <end position="49"/>
    </location>
</feature>
<dbReference type="Pfam" id="PF13639">
    <property type="entry name" value="zf-RING_2"/>
    <property type="match status" value="1"/>
</dbReference>
<dbReference type="InterPro" id="IPR001841">
    <property type="entry name" value="Znf_RING"/>
</dbReference>
<accession>A0A095DFK2</accession>
<dbReference type="OrthoDB" id="8062037at2759"/>
<dbReference type="HOGENOM" id="CLU_507140_0_0_1"/>
<feature type="compositionally biased region" description="Polar residues" evidence="5">
    <location>
        <begin position="80"/>
        <end position="91"/>
    </location>
</feature>
<feature type="compositionally biased region" description="Polar residues" evidence="5">
    <location>
        <begin position="421"/>
        <end position="439"/>
    </location>
</feature>
<keyword evidence="2 4" id="KW-0863">Zinc-finger</keyword>